<dbReference type="CDD" id="cd00090">
    <property type="entry name" value="HTH_ARSR"/>
    <property type="match status" value="1"/>
</dbReference>
<dbReference type="PANTHER" id="PTHR18964:SF149">
    <property type="entry name" value="BIFUNCTIONAL UDP-N-ACETYLGLUCOSAMINE 2-EPIMERASE_N-ACETYLMANNOSAMINE KINASE"/>
    <property type="match status" value="1"/>
</dbReference>
<dbReference type="EMBL" id="QZFU01000018">
    <property type="protein sequence ID" value="RJO75588.1"/>
    <property type="molecule type" value="Genomic_DNA"/>
</dbReference>
<dbReference type="InterPro" id="IPR036390">
    <property type="entry name" value="WH_DNA-bd_sf"/>
</dbReference>
<dbReference type="InterPro" id="IPR036388">
    <property type="entry name" value="WH-like_DNA-bd_sf"/>
</dbReference>
<dbReference type="InterPro" id="IPR011991">
    <property type="entry name" value="ArsR-like_HTH"/>
</dbReference>
<evidence type="ECO:0000259" key="2">
    <source>
        <dbReference type="SMART" id="SM00418"/>
    </source>
</evidence>
<sequence length="395" mass="40477">MTTARPTRAGTPSLLRAINDRAALELLLTEGPLSRTQIGARTGLSKPTASQLLSRLEAAGLVVAIGTESGRGPGPNAQLYQVNPTAGYVAGLDVTNSEIRLAVADITGAVRAEHRVSTRGWGAARTIPNAAAAVAETARLAGIESNALRAIVIGIGGALDPAVGKLRYAMHLPGWHSPHLLADLESATGAPVSVENDVNLAAIAEQAHGAARGCQDFVLLWTGVGVGAAIVLGGRLHRGFTGGAGEVGYMPLPGAPIVHDVRRKNSGGFQQLAGAPAVLALARRHGLTAPTAPRAVAQALETPGAGSEFLTEFAGRLALGLAAIVTVVDPELVILAGDVPRAGGEPLRAMVQEALSELTIPRPEVRRSTVPGYPVLHGALQRALAAAREAVFTTH</sequence>
<comment type="caution">
    <text evidence="3">The sequence shown here is derived from an EMBL/GenBank/DDBJ whole genome shotgun (WGS) entry which is preliminary data.</text>
</comment>
<organism evidence="3 4">
    <name type="scientific">Nocardia panacis</name>
    <dbReference type="NCBI Taxonomy" id="2340916"/>
    <lineage>
        <taxon>Bacteria</taxon>
        <taxon>Bacillati</taxon>
        <taxon>Actinomycetota</taxon>
        <taxon>Actinomycetes</taxon>
        <taxon>Mycobacteriales</taxon>
        <taxon>Nocardiaceae</taxon>
        <taxon>Nocardia</taxon>
    </lineage>
</organism>
<dbReference type="Pfam" id="PF12802">
    <property type="entry name" value="MarR_2"/>
    <property type="match status" value="1"/>
</dbReference>
<dbReference type="SUPFAM" id="SSF53067">
    <property type="entry name" value="Actin-like ATPase domain"/>
    <property type="match status" value="1"/>
</dbReference>
<comment type="similarity">
    <text evidence="1">Belongs to the ROK (NagC/XylR) family.</text>
</comment>
<dbReference type="RefSeq" id="WP_120041117.1">
    <property type="nucleotide sequence ID" value="NZ_QZFU01000018.1"/>
</dbReference>
<dbReference type="InterPro" id="IPR000600">
    <property type="entry name" value="ROK"/>
</dbReference>
<dbReference type="SUPFAM" id="SSF46785">
    <property type="entry name" value="Winged helix' DNA-binding domain"/>
    <property type="match status" value="1"/>
</dbReference>
<accession>A0A3A4KHM8</accession>
<proteinExistence type="inferred from homology"/>
<evidence type="ECO:0000256" key="1">
    <source>
        <dbReference type="ARBA" id="ARBA00006479"/>
    </source>
</evidence>
<protein>
    <submittedName>
        <fullName evidence="3">ROK family transcriptional regulator</fullName>
    </submittedName>
</protein>
<dbReference type="Gene3D" id="1.10.10.10">
    <property type="entry name" value="Winged helix-like DNA-binding domain superfamily/Winged helix DNA-binding domain"/>
    <property type="match status" value="1"/>
</dbReference>
<dbReference type="Gene3D" id="3.30.420.40">
    <property type="match status" value="2"/>
</dbReference>
<dbReference type="InterPro" id="IPR000835">
    <property type="entry name" value="HTH_MarR-typ"/>
</dbReference>
<dbReference type="GO" id="GO:0003700">
    <property type="term" value="F:DNA-binding transcription factor activity"/>
    <property type="evidence" value="ECO:0007669"/>
    <property type="project" value="InterPro"/>
</dbReference>
<gene>
    <name evidence="3" type="ORF">D5S18_14245</name>
</gene>
<dbReference type="InterPro" id="IPR043129">
    <property type="entry name" value="ATPase_NBD"/>
</dbReference>
<dbReference type="Pfam" id="PF00480">
    <property type="entry name" value="ROK"/>
    <property type="match status" value="1"/>
</dbReference>
<name>A0A3A4KHM8_9NOCA</name>
<dbReference type="PANTHER" id="PTHR18964">
    <property type="entry name" value="ROK (REPRESSOR, ORF, KINASE) FAMILY"/>
    <property type="match status" value="1"/>
</dbReference>
<dbReference type="OrthoDB" id="3523179at2"/>
<dbReference type="InterPro" id="IPR001845">
    <property type="entry name" value="HTH_ArsR_DNA-bd_dom"/>
</dbReference>
<evidence type="ECO:0000313" key="4">
    <source>
        <dbReference type="Proteomes" id="UP000266677"/>
    </source>
</evidence>
<reference evidence="3 4" key="1">
    <citation type="submission" date="2018-09" db="EMBL/GenBank/DDBJ databases">
        <title>YIM PH21274 draft genome.</title>
        <authorList>
            <person name="Miao C."/>
        </authorList>
    </citation>
    <scope>NUCLEOTIDE SEQUENCE [LARGE SCALE GENOMIC DNA]</scope>
    <source>
        <strain evidence="3 4">YIM PH 21724</strain>
    </source>
</reference>
<dbReference type="Proteomes" id="UP000266677">
    <property type="component" value="Unassembled WGS sequence"/>
</dbReference>
<keyword evidence="4" id="KW-1185">Reference proteome</keyword>
<dbReference type="SMART" id="SM00418">
    <property type="entry name" value="HTH_ARSR"/>
    <property type="match status" value="1"/>
</dbReference>
<feature type="domain" description="HTH arsR-type" evidence="2">
    <location>
        <begin position="13"/>
        <end position="94"/>
    </location>
</feature>
<evidence type="ECO:0000313" key="3">
    <source>
        <dbReference type="EMBL" id="RJO75588.1"/>
    </source>
</evidence>
<dbReference type="AlphaFoldDB" id="A0A3A4KHM8"/>